<dbReference type="EC" id="2.7.13.3" evidence="2"/>
<evidence type="ECO:0000256" key="8">
    <source>
        <dbReference type="ARBA" id="ARBA00023012"/>
    </source>
</evidence>
<dbReference type="SUPFAM" id="SSF47384">
    <property type="entry name" value="Homodimeric domain of signal transducing histidine kinase"/>
    <property type="match status" value="1"/>
</dbReference>
<dbReference type="Pfam" id="PF02518">
    <property type="entry name" value="HATPase_c"/>
    <property type="match status" value="1"/>
</dbReference>
<keyword evidence="3" id="KW-0597">Phosphoprotein</keyword>
<dbReference type="InterPro" id="IPR036890">
    <property type="entry name" value="HATPase_C_sf"/>
</dbReference>
<evidence type="ECO:0000256" key="5">
    <source>
        <dbReference type="ARBA" id="ARBA00022741"/>
    </source>
</evidence>
<evidence type="ECO:0000256" key="4">
    <source>
        <dbReference type="ARBA" id="ARBA00022679"/>
    </source>
</evidence>
<dbReference type="PANTHER" id="PTHR43065">
    <property type="entry name" value="SENSOR HISTIDINE KINASE"/>
    <property type="match status" value="1"/>
</dbReference>
<dbReference type="Pfam" id="PF00512">
    <property type="entry name" value="HisKA"/>
    <property type="match status" value="1"/>
</dbReference>
<keyword evidence="5" id="KW-0547">Nucleotide-binding</keyword>
<dbReference type="InterPro" id="IPR003661">
    <property type="entry name" value="HisK_dim/P_dom"/>
</dbReference>
<evidence type="ECO:0000313" key="12">
    <source>
        <dbReference type="Proteomes" id="UP000191980"/>
    </source>
</evidence>
<dbReference type="SMART" id="SM00388">
    <property type="entry name" value="HisKA"/>
    <property type="match status" value="1"/>
</dbReference>
<organism evidence="11 12">
    <name type="scientific">Methyloprofundus sedimenti</name>
    <dbReference type="NCBI Taxonomy" id="1420851"/>
    <lineage>
        <taxon>Bacteria</taxon>
        <taxon>Pseudomonadati</taxon>
        <taxon>Pseudomonadota</taxon>
        <taxon>Gammaproteobacteria</taxon>
        <taxon>Methylococcales</taxon>
        <taxon>Methylococcaceae</taxon>
        <taxon>Methyloprofundus</taxon>
    </lineage>
</organism>
<sequence length="479" mass="54287">MHKLIYRPFLIIGLVFSLLIVAELGALSGMTWRNQQRIDTIKKDITQGNQLQQWIFELLKHQWEEPIPPSPAIGKTSKNKADLHKEIIDFIENQYPAKKNTSESLKILQKLLKSVEQGYQQDQIKALQLSREVLLLQMQEEEKLLDEVYLDSQLELKLAILIPSGVFLILLGSGFLFFNRHVMAPINALDKLLSNLIKGEKQPIEDIPNDSVMRPLFTNYNRLITRLSELEQEHLSYTYSLEKEVRNATHTLLEQSHSLARTERLAAVGELAASAAHELRNPLAGIQVALENMLQDCHDEDMSERLQMVHAEINRLTGRLNDLLAFSRQTPEKAKNIDLYVLINELMTLVNYQVTENISLHYQVEANTRAFLPENELRQALLNLLLNAIQSIGIQVGSVNLQVKHQANMLIIKISDTGAAFPDALLEQGIRPFASYKEKGTGLGLPMVQRFAKSYGGKLELKNDKQGYACASLILPESQ</sequence>
<comment type="catalytic activity">
    <reaction evidence="1">
        <text>ATP + protein L-histidine = ADP + protein N-phospho-L-histidine.</text>
        <dbReference type="EC" id="2.7.13.3"/>
    </reaction>
</comment>
<keyword evidence="4" id="KW-0808">Transferase</keyword>
<dbReference type="EMBL" id="LPUF01000001">
    <property type="protein sequence ID" value="OQK17749.1"/>
    <property type="molecule type" value="Genomic_DNA"/>
</dbReference>
<dbReference type="PROSITE" id="PS50109">
    <property type="entry name" value="HIS_KIN"/>
    <property type="match status" value="1"/>
</dbReference>
<protein>
    <recommendedName>
        <fullName evidence="2">histidine kinase</fullName>
        <ecNumber evidence="2">2.7.13.3</ecNumber>
    </recommendedName>
</protein>
<evidence type="ECO:0000259" key="10">
    <source>
        <dbReference type="PROSITE" id="PS50109"/>
    </source>
</evidence>
<dbReference type="InterPro" id="IPR004358">
    <property type="entry name" value="Sig_transdc_His_kin-like_C"/>
</dbReference>
<keyword evidence="9" id="KW-0472">Membrane</keyword>
<evidence type="ECO:0000256" key="3">
    <source>
        <dbReference type="ARBA" id="ARBA00022553"/>
    </source>
</evidence>
<keyword evidence="7" id="KW-0067">ATP-binding</keyword>
<feature type="transmembrane region" description="Helical" evidence="9">
    <location>
        <begin position="6"/>
        <end position="27"/>
    </location>
</feature>
<evidence type="ECO:0000256" key="9">
    <source>
        <dbReference type="SAM" id="Phobius"/>
    </source>
</evidence>
<dbReference type="SMART" id="SM00387">
    <property type="entry name" value="HATPase_c"/>
    <property type="match status" value="1"/>
</dbReference>
<dbReference type="Proteomes" id="UP000191980">
    <property type="component" value="Unassembled WGS sequence"/>
</dbReference>
<feature type="domain" description="Histidine kinase" evidence="10">
    <location>
        <begin position="274"/>
        <end position="479"/>
    </location>
</feature>
<comment type="caution">
    <text evidence="11">The sequence shown here is derived from an EMBL/GenBank/DDBJ whole genome shotgun (WGS) entry which is preliminary data.</text>
</comment>
<dbReference type="SUPFAM" id="SSF55874">
    <property type="entry name" value="ATPase domain of HSP90 chaperone/DNA topoisomerase II/histidine kinase"/>
    <property type="match status" value="1"/>
</dbReference>
<dbReference type="RefSeq" id="WP_080522358.1">
    <property type="nucleotide sequence ID" value="NZ_LPUF01000001.1"/>
</dbReference>
<keyword evidence="12" id="KW-1185">Reference proteome</keyword>
<dbReference type="InterPro" id="IPR036097">
    <property type="entry name" value="HisK_dim/P_sf"/>
</dbReference>
<evidence type="ECO:0000256" key="1">
    <source>
        <dbReference type="ARBA" id="ARBA00000085"/>
    </source>
</evidence>
<gene>
    <name evidence="11" type="ORF">AU255_07760</name>
</gene>
<keyword evidence="9" id="KW-1133">Transmembrane helix</keyword>
<dbReference type="STRING" id="1420851.AU255_07760"/>
<dbReference type="Gene3D" id="1.10.287.130">
    <property type="match status" value="1"/>
</dbReference>
<dbReference type="Gene3D" id="3.30.565.10">
    <property type="entry name" value="Histidine kinase-like ATPase, C-terminal domain"/>
    <property type="match status" value="1"/>
</dbReference>
<dbReference type="GO" id="GO:0000155">
    <property type="term" value="F:phosphorelay sensor kinase activity"/>
    <property type="evidence" value="ECO:0007669"/>
    <property type="project" value="InterPro"/>
</dbReference>
<dbReference type="InterPro" id="IPR005467">
    <property type="entry name" value="His_kinase_dom"/>
</dbReference>
<evidence type="ECO:0000256" key="7">
    <source>
        <dbReference type="ARBA" id="ARBA00022840"/>
    </source>
</evidence>
<dbReference type="CDD" id="cd00082">
    <property type="entry name" value="HisKA"/>
    <property type="match status" value="1"/>
</dbReference>
<dbReference type="PANTHER" id="PTHR43065:SF10">
    <property type="entry name" value="PEROXIDE STRESS-ACTIVATED HISTIDINE KINASE MAK3"/>
    <property type="match status" value="1"/>
</dbReference>
<dbReference type="PRINTS" id="PR00344">
    <property type="entry name" value="BCTRLSENSOR"/>
</dbReference>
<name>A0A1V8M890_9GAMM</name>
<feature type="transmembrane region" description="Helical" evidence="9">
    <location>
        <begin position="158"/>
        <end position="178"/>
    </location>
</feature>
<reference evidence="11 12" key="1">
    <citation type="submission" date="2015-12" db="EMBL/GenBank/DDBJ databases">
        <authorList>
            <person name="Shamseldin A."/>
            <person name="Moawad H."/>
            <person name="Abd El-Rahim W.M."/>
            <person name="Sadowsky M.J."/>
        </authorList>
    </citation>
    <scope>NUCLEOTIDE SEQUENCE [LARGE SCALE GENOMIC DNA]</scope>
    <source>
        <strain evidence="11 12">WF1</strain>
    </source>
</reference>
<evidence type="ECO:0000313" key="11">
    <source>
        <dbReference type="EMBL" id="OQK17749.1"/>
    </source>
</evidence>
<keyword evidence="8" id="KW-0902">Two-component regulatory system</keyword>
<evidence type="ECO:0000256" key="6">
    <source>
        <dbReference type="ARBA" id="ARBA00022777"/>
    </source>
</evidence>
<keyword evidence="9" id="KW-0812">Transmembrane</keyword>
<dbReference type="OrthoDB" id="1931120at2"/>
<accession>A0A1V8M890</accession>
<dbReference type="AlphaFoldDB" id="A0A1V8M890"/>
<dbReference type="GO" id="GO:0005524">
    <property type="term" value="F:ATP binding"/>
    <property type="evidence" value="ECO:0007669"/>
    <property type="project" value="UniProtKB-KW"/>
</dbReference>
<keyword evidence="6" id="KW-0418">Kinase</keyword>
<evidence type="ECO:0000256" key="2">
    <source>
        <dbReference type="ARBA" id="ARBA00012438"/>
    </source>
</evidence>
<proteinExistence type="predicted"/>
<dbReference type="InterPro" id="IPR003594">
    <property type="entry name" value="HATPase_dom"/>
</dbReference>